<evidence type="ECO:0000256" key="1">
    <source>
        <dbReference type="SAM" id="MobiDB-lite"/>
    </source>
</evidence>
<keyword evidence="3" id="KW-1185">Reference proteome</keyword>
<evidence type="ECO:0000313" key="4">
    <source>
        <dbReference type="RefSeq" id="XP_017302025.1"/>
    </source>
</evidence>
<feature type="compositionally biased region" description="Low complexity" evidence="1">
    <location>
        <begin position="407"/>
        <end position="434"/>
    </location>
</feature>
<dbReference type="FunFam" id="3.30.420.10:FF:000032">
    <property type="entry name" value="Retrovirus-related Pol polyprotein from transposon 297-like Protein"/>
    <property type="match status" value="1"/>
</dbReference>
<dbReference type="STRING" id="121845.A0A1S4EIJ7"/>
<dbReference type="InterPro" id="IPR041588">
    <property type="entry name" value="Integrase_H2C2"/>
</dbReference>
<dbReference type="Pfam" id="PF00665">
    <property type="entry name" value="rve"/>
    <property type="match status" value="1"/>
</dbReference>
<dbReference type="SUPFAM" id="SSF53098">
    <property type="entry name" value="Ribonuclease H-like"/>
    <property type="match status" value="1"/>
</dbReference>
<dbReference type="OMA" id="CSRFVWP"/>
<name>A0A1S4EIJ7_DIACI</name>
<evidence type="ECO:0000259" key="2">
    <source>
        <dbReference type="PROSITE" id="PS50994"/>
    </source>
</evidence>
<dbReference type="GO" id="GO:0003676">
    <property type="term" value="F:nucleic acid binding"/>
    <property type="evidence" value="ECO:0007669"/>
    <property type="project" value="InterPro"/>
</dbReference>
<protein>
    <submittedName>
        <fullName evidence="4">Uncharacterized protein LOC103515183</fullName>
    </submittedName>
</protein>
<dbReference type="InterPro" id="IPR012337">
    <property type="entry name" value="RNaseH-like_sf"/>
</dbReference>
<dbReference type="Gene3D" id="1.10.340.70">
    <property type="match status" value="1"/>
</dbReference>
<feature type="compositionally biased region" description="Pro residues" evidence="1">
    <location>
        <begin position="363"/>
        <end position="379"/>
    </location>
</feature>
<proteinExistence type="predicted"/>
<feature type="domain" description="Integrase catalytic" evidence="2">
    <location>
        <begin position="86"/>
        <end position="259"/>
    </location>
</feature>
<reference evidence="4" key="1">
    <citation type="submission" date="2025-08" db="UniProtKB">
        <authorList>
            <consortium name="RefSeq"/>
        </authorList>
    </citation>
    <scope>IDENTIFICATION</scope>
</reference>
<dbReference type="InterPro" id="IPR036397">
    <property type="entry name" value="RNaseH_sf"/>
</dbReference>
<dbReference type="Proteomes" id="UP000079169">
    <property type="component" value="Unplaced"/>
</dbReference>
<feature type="compositionally biased region" description="Polar residues" evidence="1">
    <location>
        <begin position="474"/>
        <end position="492"/>
    </location>
</feature>
<dbReference type="KEGG" id="dci:103515183"/>
<dbReference type="GO" id="GO:0015074">
    <property type="term" value="P:DNA integration"/>
    <property type="evidence" value="ECO:0007669"/>
    <property type="project" value="InterPro"/>
</dbReference>
<dbReference type="PANTHER" id="PTHR38681:SF1">
    <property type="entry name" value="RETROVIRUS-RELATED POL POLYPROTEIN FROM TRANSPOSON 412-LIKE PROTEIN"/>
    <property type="match status" value="1"/>
</dbReference>
<feature type="region of interest" description="Disordered" evidence="1">
    <location>
        <begin position="348"/>
        <end position="379"/>
    </location>
</feature>
<dbReference type="InterPro" id="IPR001584">
    <property type="entry name" value="Integrase_cat-core"/>
</dbReference>
<dbReference type="PaxDb" id="121845-A0A1S4EIJ7"/>
<accession>A0A1S4EIJ7</accession>
<dbReference type="RefSeq" id="XP_017302025.1">
    <property type="nucleotide sequence ID" value="XM_017446536.1"/>
</dbReference>
<feature type="region of interest" description="Disordered" evidence="1">
    <location>
        <begin position="403"/>
        <end position="506"/>
    </location>
</feature>
<sequence>MHMDNIELYCDTSTGVPRPYVPSNFRRALFSQLHELSHPGGRASVHLVCSRFVWPNMKKDIKLWVRQCHKCQISKVHKHERSPLVHFLVPDERFAHVHIDIVGPLPSSKGYTYLLTCIDRFTRWFEAIPLTDQSAEIVAQAFFNGWISRFGTPVYLVTDQGRNFLSFLFKEVSALLGIELKHTTAYHPQANGLIERCHRTLKAALMCRIDFSTGSWFNELHVVLLGLRTMFREDIQTSSANLVYGTSLRLPGEFFDSSIVSTPISDYAKKLHSVFERLRPKQTAWHTQLKSFCHPDLDKCTHVYLRRDGVKLGLQRPYSGPYQVLSRSKKTIKLLIGSREVVVSRDRVKPAFTTETGESDEITPPPQPDSVPLPLEPLLPPPSSAPLVPLPLVPSAPPLVPPPVPTSPVLQQVPGTPGTSVPSSSSSARPVTGPQNPPLVQSGSPVAVPLKSPKKVTFGPIRAAKPKRHALQDASYTVGSPVPTSASQQSIVKSPKPEMLSAKHFP</sequence>
<dbReference type="GeneID" id="103515183"/>
<dbReference type="PANTHER" id="PTHR38681">
    <property type="entry name" value="RETROVIRUS-RELATED POL POLYPROTEIN FROM TRANSPOSON 412-LIKE PROTEIN-RELATED"/>
    <property type="match status" value="1"/>
</dbReference>
<dbReference type="PROSITE" id="PS50994">
    <property type="entry name" value="INTEGRASE"/>
    <property type="match status" value="1"/>
</dbReference>
<gene>
    <name evidence="4" type="primary">LOC103515183</name>
</gene>
<dbReference type="Pfam" id="PF17921">
    <property type="entry name" value="Integrase_H2C2"/>
    <property type="match status" value="1"/>
</dbReference>
<evidence type="ECO:0000313" key="3">
    <source>
        <dbReference type="Proteomes" id="UP000079169"/>
    </source>
</evidence>
<dbReference type="AlphaFoldDB" id="A0A1S4EIJ7"/>
<organism evidence="3 4">
    <name type="scientific">Diaphorina citri</name>
    <name type="common">Asian citrus psyllid</name>
    <dbReference type="NCBI Taxonomy" id="121845"/>
    <lineage>
        <taxon>Eukaryota</taxon>
        <taxon>Metazoa</taxon>
        <taxon>Ecdysozoa</taxon>
        <taxon>Arthropoda</taxon>
        <taxon>Hexapoda</taxon>
        <taxon>Insecta</taxon>
        <taxon>Pterygota</taxon>
        <taxon>Neoptera</taxon>
        <taxon>Paraneoptera</taxon>
        <taxon>Hemiptera</taxon>
        <taxon>Sternorrhyncha</taxon>
        <taxon>Psylloidea</taxon>
        <taxon>Psyllidae</taxon>
        <taxon>Diaphorininae</taxon>
        <taxon>Diaphorina</taxon>
    </lineage>
</organism>
<dbReference type="Gene3D" id="3.30.420.10">
    <property type="entry name" value="Ribonuclease H-like superfamily/Ribonuclease H"/>
    <property type="match status" value="1"/>
</dbReference>